<dbReference type="Proteomes" id="UP001432062">
    <property type="component" value="Chromosome"/>
</dbReference>
<evidence type="ECO:0008006" key="3">
    <source>
        <dbReference type="Google" id="ProtNLM"/>
    </source>
</evidence>
<organism evidence="1 2">
    <name type="scientific">Nocardia vinacea</name>
    <dbReference type="NCBI Taxonomy" id="96468"/>
    <lineage>
        <taxon>Bacteria</taxon>
        <taxon>Bacillati</taxon>
        <taxon>Actinomycetota</taxon>
        <taxon>Actinomycetes</taxon>
        <taxon>Mycobacteriales</taxon>
        <taxon>Nocardiaceae</taxon>
        <taxon>Nocardia</taxon>
    </lineage>
</organism>
<accession>A0ABZ1YM30</accession>
<protein>
    <recommendedName>
        <fullName evidence="3">Transposase</fullName>
    </recommendedName>
</protein>
<dbReference type="EMBL" id="CP109441">
    <property type="protein sequence ID" value="WUV42829.1"/>
    <property type="molecule type" value="Genomic_DNA"/>
</dbReference>
<evidence type="ECO:0000313" key="1">
    <source>
        <dbReference type="EMBL" id="WUV42829.1"/>
    </source>
</evidence>
<reference evidence="1" key="1">
    <citation type="submission" date="2022-10" db="EMBL/GenBank/DDBJ databases">
        <title>The complete genomes of actinobacterial strains from the NBC collection.</title>
        <authorList>
            <person name="Joergensen T.S."/>
            <person name="Alvarez Arevalo M."/>
            <person name="Sterndorff E.B."/>
            <person name="Faurdal D."/>
            <person name="Vuksanovic O."/>
            <person name="Mourched A.-S."/>
            <person name="Charusanti P."/>
            <person name="Shaw S."/>
            <person name="Blin K."/>
            <person name="Weber T."/>
        </authorList>
    </citation>
    <scope>NUCLEOTIDE SEQUENCE</scope>
    <source>
        <strain evidence="1">NBC_01482</strain>
    </source>
</reference>
<proteinExistence type="predicted"/>
<name>A0ABZ1YM30_9NOCA</name>
<sequence>MSDENWDLFTSFLADSENNWTIASDMDCATARLFVDIAIEAGMPNSAADWLDSHRVGQHPNGGGCTPR</sequence>
<keyword evidence="2" id="KW-1185">Reference proteome</keyword>
<evidence type="ECO:0000313" key="2">
    <source>
        <dbReference type="Proteomes" id="UP001432062"/>
    </source>
</evidence>
<gene>
    <name evidence="1" type="ORF">OG563_26665</name>
</gene>
<dbReference type="RefSeq" id="WP_329405447.1">
    <property type="nucleotide sequence ID" value="NZ_CP109441.1"/>
</dbReference>